<dbReference type="STRING" id="385682.SAMN05444380_10746"/>
<dbReference type="Proteomes" id="UP000181976">
    <property type="component" value="Unassembled WGS sequence"/>
</dbReference>
<protein>
    <recommendedName>
        <fullName evidence="3">DUF5063 domain-containing protein</fullName>
    </recommendedName>
</protein>
<dbReference type="EMBL" id="FONA01000007">
    <property type="protein sequence ID" value="SFE13584.1"/>
    <property type="molecule type" value="Genomic_DNA"/>
</dbReference>
<dbReference type="Pfam" id="PF16702">
    <property type="entry name" value="DUF5063"/>
    <property type="match status" value="1"/>
</dbReference>
<evidence type="ECO:0000313" key="2">
    <source>
        <dbReference type="Proteomes" id="UP000181976"/>
    </source>
</evidence>
<proteinExistence type="predicted"/>
<dbReference type="InterPro" id="IPR038312">
    <property type="entry name" value="DUF5063_sf"/>
</dbReference>
<evidence type="ECO:0000313" key="1">
    <source>
        <dbReference type="EMBL" id="SFE13584.1"/>
    </source>
</evidence>
<accession>A0A1I1Y200</accession>
<keyword evidence="2" id="KW-1185">Reference proteome</keyword>
<organism evidence="1 2">
    <name type="scientific">Thermophagus xiamenensis</name>
    <dbReference type="NCBI Taxonomy" id="385682"/>
    <lineage>
        <taxon>Bacteria</taxon>
        <taxon>Pseudomonadati</taxon>
        <taxon>Bacteroidota</taxon>
        <taxon>Bacteroidia</taxon>
        <taxon>Marinilabiliales</taxon>
        <taxon>Marinilabiliaceae</taxon>
        <taxon>Thermophagus</taxon>
    </lineage>
</organism>
<evidence type="ECO:0008006" key="3">
    <source>
        <dbReference type="Google" id="ProtNLM"/>
    </source>
</evidence>
<dbReference type="AlphaFoldDB" id="A0A1I1Y200"/>
<dbReference type="InParanoid" id="A0A1I1Y200"/>
<dbReference type="InterPro" id="IPR032025">
    <property type="entry name" value="DUF5063"/>
</dbReference>
<sequence length="215" mass="25533">METDFDHPVYSKNVIEFVTVAKEFCAWLEKTPQYRRRQFIDIGRKMLPLLYLKASVLPKTESMLEDNFLEKFVSEEEYQQIQNAILVKMGPYNDYLEVFTADMQLSEEPLTSTISENLADIYQDIKDFLMSYRTAVTEIMNEALIELVNSFENYWGQRLVNVLRALHEVAFNKENIDEENDDVDFSEDKRNKEDWLISKMQKEWQKDHNSNIDNI</sequence>
<name>A0A1I1Y200_9BACT</name>
<dbReference type="Gene3D" id="1.20.120.1550">
    <property type="entry name" value="Protein of unknown function DUF5063"/>
    <property type="match status" value="1"/>
</dbReference>
<dbReference type="RefSeq" id="WP_010526237.1">
    <property type="nucleotide sequence ID" value="NZ_AFSL01000006.1"/>
</dbReference>
<gene>
    <name evidence="1" type="ORF">SAMN05444380_10746</name>
</gene>
<dbReference type="eggNOG" id="ENOG50318R1">
    <property type="taxonomic scope" value="Bacteria"/>
</dbReference>
<reference evidence="1 2" key="1">
    <citation type="submission" date="2016-10" db="EMBL/GenBank/DDBJ databases">
        <authorList>
            <person name="de Groot N.N."/>
        </authorList>
    </citation>
    <scope>NUCLEOTIDE SEQUENCE [LARGE SCALE GENOMIC DNA]</scope>
    <source>
        <strain evidence="1 2">DSM 19012</strain>
    </source>
</reference>
<dbReference type="OrthoDB" id="1116917at2"/>